<gene>
    <name evidence="2" type="ORF">T310_8209</name>
</gene>
<evidence type="ECO:0000313" key="3">
    <source>
        <dbReference type="Proteomes" id="UP000053958"/>
    </source>
</evidence>
<feature type="region of interest" description="Disordered" evidence="1">
    <location>
        <begin position="92"/>
        <end position="140"/>
    </location>
</feature>
<dbReference type="EMBL" id="LASV01000540">
    <property type="protein sequence ID" value="KKA17852.1"/>
    <property type="molecule type" value="Genomic_DNA"/>
</dbReference>
<reference evidence="2 3" key="1">
    <citation type="submission" date="2015-04" db="EMBL/GenBank/DDBJ databases">
        <authorList>
            <person name="Heijne W.H."/>
            <person name="Fedorova N.D."/>
            <person name="Nierman W.C."/>
            <person name="Vollebregt A.W."/>
            <person name="Zhao Z."/>
            <person name="Wu L."/>
            <person name="Kumar M."/>
            <person name="Stam H."/>
            <person name="van den Berg M.A."/>
            <person name="Pel H.J."/>
        </authorList>
    </citation>
    <scope>NUCLEOTIDE SEQUENCE [LARGE SCALE GENOMIC DNA]</scope>
    <source>
        <strain evidence="2 3">CBS 393.64</strain>
    </source>
</reference>
<dbReference type="PANTHER" id="PTHR28020">
    <property type="entry name" value="YAP1-BINDING PROTEIN 1-RELATED"/>
    <property type="match status" value="1"/>
</dbReference>
<sequence length="659" mass="73495">MADEEDPLVKALPPATDYLTYLTLLEYQLTPARLPTLHRLLQDETLTTNIGWDLVQLLLPMLPQSQQCLQDVARLGNPREVILRVSDALMKLQPEKDEEEEEEETEETEKHTKSQDTKELEEKVRDIDIGSGEESQDSKKTLPRHVIQFNCLVAMLSVLHARIKTKYPSRFIATSLQAALEAYTSMPTNETTTAFLEFLRDLSPTKRPALPPRGTSQTSVVRVSEASAPDPEAETQSTSSGDQELVRKLVQFGLVEVLKSYMLSLTNPTDSGLSWALRLQEKLDPEAARMTSKTRIHAATEHLKERDMIVGKITALSRDLGLSDDELLRIVSTPAKKQPPPLDFEELPKSPEGIPLERHGCLLLLAARFSATVLFSQQDNIRIPIYPDLAVIFTNFIGVPSTSDGAGLEQPQALQDALLALTVISIREKIEEPVNDRQYEDFVLALTACSSRQSYNSLRRIPSTVVRSHPSPNARFNLIRKVLEDENLLYARESAIGWQKDEILATTAANAEPNIFVDPRCFSALFPLLFNPAELSALDVSSSGNIVVSWLRFSQILASPIHAALSLYYILLSSSKLRDRLQLRKSYRSFRTNFLAPLKAVCHAFEEDLTANGGDGKIEAAVGEDACQVGMARSVGLLQHIIEQIEERVADVFDDDDDE</sequence>
<dbReference type="GO" id="GO:0034599">
    <property type="term" value="P:cellular response to oxidative stress"/>
    <property type="evidence" value="ECO:0007669"/>
    <property type="project" value="InterPro"/>
</dbReference>
<proteinExistence type="predicted"/>
<dbReference type="GO" id="GO:0005737">
    <property type="term" value="C:cytoplasm"/>
    <property type="evidence" value="ECO:0007669"/>
    <property type="project" value="TreeGrafter"/>
</dbReference>
<dbReference type="RefSeq" id="XP_013324464.1">
    <property type="nucleotide sequence ID" value="XM_013469010.1"/>
</dbReference>
<protein>
    <recommendedName>
        <fullName evidence="4">DUF1760-domain-containing protein</fullName>
    </recommendedName>
</protein>
<feature type="region of interest" description="Disordered" evidence="1">
    <location>
        <begin position="204"/>
        <end position="242"/>
    </location>
</feature>
<keyword evidence="3" id="KW-1185">Reference proteome</keyword>
<evidence type="ECO:0000313" key="2">
    <source>
        <dbReference type="EMBL" id="KKA17852.1"/>
    </source>
</evidence>
<evidence type="ECO:0008006" key="4">
    <source>
        <dbReference type="Google" id="ProtNLM"/>
    </source>
</evidence>
<dbReference type="PANTHER" id="PTHR28020:SF1">
    <property type="entry name" value="YAP1-BINDING PROTEIN 1-RELATED"/>
    <property type="match status" value="1"/>
</dbReference>
<evidence type="ECO:0000256" key="1">
    <source>
        <dbReference type="SAM" id="MobiDB-lite"/>
    </source>
</evidence>
<dbReference type="GeneID" id="25320469"/>
<dbReference type="InterPro" id="IPR013877">
    <property type="entry name" value="YAP-bd/ALF4/Glomulin"/>
</dbReference>
<organism evidence="2 3">
    <name type="scientific">Rasamsonia emersonii (strain ATCC 16479 / CBS 393.64 / IMI 116815)</name>
    <dbReference type="NCBI Taxonomy" id="1408163"/>
    <lineage>
        <taxon>Eukaryota</taxon>
        <taxon>Fungi</taxon>
        <taxon>Dikarya</taxon>
        <taxon>Ascomycota</taxon>
        <taxon>Pezizomycotina</taxon>
        <taxon>Eurotiomycetes</taxon>
        <taxon>Eurotiomycetidae</taxon>
        <taxon>Eurotiales</taxon>
        <taxon>Trichocomaceae</taxon>
        <taxon>Rasamsonia</taxon>
    </lineage>
</organism>
<dbReference type="Pfam" id="PF08568">
    <property type="entry name" value="Kinetochor_Ybp2"/>
    <property type="match status" value="1"/>
</dbReference>
<dbReference type="Proteomes" id="UP000053958">
    <property type="component" value="Unassembled WGS sequence"/>
</dbReference>
<dbReference type="AlphaFoldDB" id="A0A0F4YHT9"/>
<dbReference type="OrthoDB" id="5396786at2759"/>
<comment type="caution">
    <text evidence="2">The sequence shown here is derived from an EMBL/GenBank/DDBJ whole genome shotgun (WGS) entry which is preliminary data.</text>
</comment>
<name>A0A0F4YHT9_RASE3</name>
<accession>A0A0F4YHT9</accession>
<dbReference type="STRING" id="1408163.A0A0F4YHT9"/>
<dbReference type="InterPro" id="IPR040347">
    <property type="entry name" value="YBP1/2"/>
</dbReference>
<feature type="compositionally biased region" description="Basic and acidic residues" evidence="1">
    <location>
        <begin position="108"/>
        <end position="128"/>
    </location>
</feature>
<feature type="compositionally biased region" description="Acidic residues" evidence="1">
    <location>
        <begin position="96"/>
        <end position="107"/>
    </location>
</feature>